<evidence type="ECO:0000313" key="1">
    <source>
        <dbReference type="EMBL" id="GGM70147.1"/>
    </source>
</evidence>
<reference evidence="1" key="2">
    <citation type="submission" date="2020-09" db="EMBL/GenBank/DDBJ databases">
        <authorList>
            <person name="Sun Q."/>
            <person name="Ohkuma M."/>
        </authorList>
    </citation>
    <scope>NUCLEOTIDE SEQUENCE</scope>
    <source>
        <strain evidence="1">JCM 19831</strain>
    </source>
</reference>
<dbReference type="Proteomes" id="UP000642070">
    <property type="component" value="Unassembled WGS sequence"/>
</dbReference>
<gene>
    <name evidence="1" type="ORF">GCM10007977_084950</name>
</gene>
<protein>
    <submittedName>
        <fullName evidence="1">Uncharacterized protein</fullName>
    </submittedName>
</protein>
<sequence length="126" mass="14105">MRLTERWTVELAGAWERRRQRQAQRPAVWTGPAGLLQVLDVTTAGSRDVSELDLLAALAGEVPPGSTGRLGEAGRDGIGHRAAWLFPDTLWGYTFVDGRYVRTVFVSADADLRWAFTAWRSIRYET</sequence>
<accession>A0A917X5D2</accession>
<proteinExistence type="predicted"/>
<comment type="caution">
    <text evidence="1">The sequence shown here is derived from an EMBL/GenBank/DDBJ whole genome shotgun (WGS) entry which is preliminary data.</text>
</comment>
<reference evidence="1" key="1">
    <citation type="journal article" date="2014" name="Int. J. Syst. Evol. Microbiol.">
        <title>Complete genome sequence of Corynebacterium casei LMG S-19264T (=DSM 44701T), isolated from a smear-ripened cheese.</title>
        <authorList>
            <consortium name="US DOE Joint Genome Institute (JGI-PGF)"/>
            <person name="Walter F."/>
            <person name="Albersmeier A."/>
            <person name="Kalinowski J."/>
            <person name="Ruckert C."/>
        </authorList>
    </citation>
    <scope>NUCLEOTIDE SEQUENCE</scope>
    <source>
        <strain evidence="1">JCM 19831</strain>
    </source>
</reference>
<dbReference type="EMBL" id="BMPI01000060">
    <property type="protein sequence ID" value="GGM70147.1"/>
    <property type="molecule type" value="Genomic_DNA"/>
</dbReference>
<dbReference type="AlphaFoldDB" id="A0A917X5D2"/>
<name>A0A917X5D2_9ACTN</name>
<organism evidence="1 2">
    <name type="scientific">Dactylosporangium sucinum</name>
    <dbReference type="NCBI Taxonomy" id="1424081"/>
    <lineage>
        <taxon>Bacteria</taxon>
        <taxon>Bacillati</taxon>
        <taxon>Actinomycetota</taxon>
        <taxon>Actinomycetes</taxon>
        <taxon>Micromonosporales</taxon>
        <taxon>Micromonosporaceae</taxon>
        <taxon>Dactylosporangium</taxon>
    </lineage>
</organism>
<keyword evidence="2" id="KW-1185">Reference proteome</keyword>
<evidence type="ECO:0000313" key="2">
    <source>
        <dbReference type="Proteomes" id="UP000642070"/>
    </source>
</evidence>